<dbReference type="GO" id="GO:0005829">
    <property type="term" value="C:cytosol"/>
    <property type="evidence" value="ECO:0007669"/>
    <property type="project" value="TreeGrafter"/>
</dbReference>
<dbReference type="PANTHER" id="PTHR31441">
    <property type="entry name" value="FOLLICULIN FAMILY MEMBER"/>
    <property type="match status" value="1"/>
</dbReference>
<reference evidence="1" key="1">
    <citation type="submission" date="2020-04" db="EMBL/GenBank/DDBJ databases">
        <authorList>
            <person name="Alioto T."/>
            <person name="Alioto T."/>
            <person name="Gomez Garrido J."/>
        </authorList>
    </citation>
    <scope>NUCLEOTIDE SEQUENCE</scope>
    <source>
        <strain evidence="1">A484AB</strain>
    </source>
</reference>
<dbReference type="GO" id="GO:0005096">
    <property type="term" value="F:GTPase activator activity"/>
    <property type="evidence" value="ECO:0007669"/>
    <property type="project" value="TreeGrafter"/>
</dbReference>
<evidence type="ECO:0000313" key="2">
    <source>
        <dbReference type="Proteomes" id="UP001152795"/>
    </source>
</evidence>
<dbReference type="PANTHER" id="PTHR31441:SF2">
    <property type="entry name" value="FOLLICULIN"/>
    <property type="match status" value="1"/>
</dbReference>
<name>A0A6S7LT97_PARCT</name>
<organism evidence="1 2">
    <name type="scientific">Paramuricea clavata</name>
    <name type="common">Red gorgonian</name>
    <name type="synonym">Violescent sea-whip</name>
    <dbReference type="NCBI Taxonomy" id="317549"/>
    <lineage>
        <taxon>Eukaryota</taxon>
        <taxon>Metazoa</taxon>
        <taxon>Cnidaria</taxon>
        <taxon>Anthozoa</taxon>
        <taxon>Octocorallia</taxon>
        <taxon>Malacalcyonacea</taxon>
        <taxon>Plexauridae</taxon>
        <taxon>Paramuricea</taxon>
    </lineage>
</organism>
<feature type="non-terminal residue" evidence="1">
    <location>
        <position position="95"/>
    </location>
</feature>
<dbReference type="EMBL" id="CACRXK020029763">
    <property type="protein sequence ID" value="CAB4042249.1"/>
    <property type="molecule type" value="Genomic_DNA"/>
</dbReference>
<dbReference type="Proteomes" id="UP001152795">
    <property type="component" value="Unassembled WGS sequence"/>
</dbReference>
<dbReference type="Pfam" id="PF16692">
    <property type="entry name" value="Folliculin_C"/>
    <property type="match status" value="1"/>
</dbReference>
<dbReference type="GO" id="GO:1904263">
    <property type="term" value="P:positive regulation of TORC1 signaling"/>
    <property type="evidence" value="ECO:0007669"/>
    <property type="project" value="TreeGrafter"/>
</dbReference>
<dbReference type="InterPro" id="IPR021713">
    <property type="entry name" value="Folliculin"/>
</dbReference>
<dbReference type="AlphaFoldDB" id="A0A6S7LT97"/>
<dbReference type="Gene3D" id="1.10.10.1730">
    <property type="entry name" value="Folliculin"/>
    <property type="match status" value="1"/>
</dbReference>
<proteinExistence type="predicted"/>
<dbReference type="OrthoDB" id="5599713at2759"/>
<sequence length="95" mass="11208">PQILKKIEEALLNKHFSDSVLDQYLCALKEEWMDKVKVIFKFSRSGPRTSEEKERLFKVLDAKPEDEIILKFWMTGFNKEYRSHLLTCSQTTNPA</sequence>
<dbReference type="InterPro" id="IPR044886">
    <property type="entry name" value="FLCN_DENN_C_sf"/>
</dbReference>
<keyword evidence="2" id="KW-1185">Reference proteome</keyword>
<protein>
    <submittedName>
        <fullName evidence="1">Folliculin-like</fullName>
    </submittedName>
</protein>
<dbReference type="GO" id="GO:0000122">
    <property type="term" value="P:negative regulation of transcription by RNA polymerase II"/>
    <property type="evidence" value="ECO:0007669"/>
    <property type="project" value="TreeGrafter"/>
</dbReference>
<comment type="caution">
    <text evidence="1">The sequence shown here is derived from an EMBL/GenBank/DDBJ whole genome shotgun (WGS) entry which is preliminary data.</text>
</comment>
<gene>
    <name evidence="1" type="ORF">PACLA_8A089015</name>
</gene>
<evidence type="ECO:0000313" key="1">
    <source>
        <dbReference type="EMBL" id="CAB4042249.1"/>
    </source>
</evidence>
<accession>A0A6S7LT97</accession>
<dbReference type="InterPro" id="IPR032035">
    <property type="entry name" value="Folliculin_DENN"/>
</dbReference>